<accession>G8TGK3</accession>
<dbReference type="AlphaFoldDB" id="G8TGK3"/>
<dbReference type="HOGENOM" id="CLU_606667_0_0_10"/>
<evidence type="ECO:0000313" key="1">
    <source>
        <dbReference type="EMBL" id="AEV97426.1"/>
    </source>
</evidence>
<dbReference type="Proteomes" id="UP000005438">
    <property type="component" value="Chromosome"/>
</dbReference>
<dbReference type="KEGG" id="nko:Niako_1047"/>
<name>G8TGK3_NIAKG</name>
<organism evidence="1 2">
    <name type="scientific">Niastella koreensis (strain DSM 17620 / KACC 11465 / NBRC 106392 / GR20-10)</name>
    <dbReference type="NCBI Taxonomy" id="700598"/>
    <lineage>
        <taxon>Bacteria</taxon>
        <taxon>Pseudomonadati</taxon>
        <taxon>Bacteroidota</taxon>
        <taxon>Chitinophagia</taxon>
        <taxon>Chitinophagales</taxon>
        <taxon>Chitinophagaceae</taxon>
        <taxon>Niastella</taxon>
    </lineage>
</organism>
<reference evidence="1 2" key="1">
    <citation type="submission" date="2011-12" db="EMBL/GenBank/DDBJ databases">
        <title>The complete genome of Niastella koreensis GR20-10.</title>
        <authorList>
            <consortium name="US DOE Joint Genome Institute (JGI-PGF)"/>
            <person name="Lucas S."/>
            <person name="Han J."/>
            <person name="Lapidus A."/>
            <person name="Bruce D."/>
            <person name="Goodwin L."/>
            <person name="Pitluck S."/>
            <person name="Peters L."/>
            <person name="Kyrpides N."/>
            <person name="Mavromatis K."/>
            <person name="Ivanova N."/>
            <person name="Mikhailova N."/>
            <person name="Davenport K."/>
            <person name="Saunders E."/>
            <person name="Detter J.C."/>
            <person name="Tapia R."/>
            <person name="Han C."/>
            <person name="Land M."/>
            <person name="Hauser L."/>
            <person name="Markowitz V."/>
            <person name="Cheng J.-F."/>
            <person name="Hugenholtz P."/>
            <person name="Woyke T."/>
            <person name="Wu D."/>
            <person name="Tindall B."/>
            <person name="Pomrenke H."/>
            <person name="Brambilla E."/>
            <person name="Klenk H.-P."/>
            <person name="Eisen J.A."/>
        </authorList>
    </citation>
    <scope>NUCLEOTIDE SEQUENCE [LARGE SCALE GENOMIC DNA]</scope>
    <source>
        <strain evidence="2">DSM 17620 / KACC 11465 / NBRC 106392 / GR20-10</strain>
    </source>
</reference>
<dbReference type="EMBL" id="CP003178">
    <property type="protein sequence ID" value="AEV97426.1"/>
    <property type="molecule type" value="Genomic_DNA"/>
</dbReference>
<dbReference type="RefSeq" id="WP_014217340.1">
    <property type="nucleotide sequence ID" value="NC_016609.1"/>
</dbReference>
<dbReference type="STRING" id="700598.Niako_1047"/>
<proteinExistence type="predicted"/>
<dbReference type="OrthoDB" id="1490160at2"/>
<protein>
    <submittedName>
        <fullName evidence="1">Uncharacterized protein</fullName>
    </submittedName>
</protein>
<dbReference type="eggNOG" id="ENOG502ZJP9">
    <property type="taxonomic scope" value="Bacteria"/>
</dbReference>
<sequence>MAVFDIAVGMTQAGLNNTLTGLFGNPVAQSKIFTQHYSQTIEGISVTVDVTIQKCPAVVLAPPSAAKWQQSYGKDGTQQTGQPPAGNVFQVLVPSLKISGTIAGQPVAASDDIEVYTEFSLAKNVLTITGLSVWVDESTWAKNGITKAIVNGLIIPYALNTVNKLLNAIPFPQIPTEYTTTKFQDPIMDITNNNELVIATSMTSSPATKLDSYTPPGSLNAFLQAGLNVINSVLTEKLANMPLKASESTGNSAANSSAEIKGTLKSAAGKIQNGKTFVSIQITDISGYGELGGTVTTIAKTVLCPIGTAIDAISNPSTWDKVIASFSIEYKPNPLDIPFTIKVSDKETVLLSIGEIDSVQIIAAPKWSGVIGSTLAALASGFVDLLSAIFKGKIVNLIIKNAAQNLEVWKSATITKQIEGINVQLAAQPGAALLPQGDTLIVEGFNVTFPR</sequence>
<evidence type="ECO:0000313" key="2">
    <source>
        <dbReference type="Proteomes" id="UP000005438"/>
    </source>
</evidence>
<gene>
    <name evidence="1" type="ordered locus">Niako_1047</name>
</gene>